<reference evidence="2 3" key="1">
    <citation type="submission" date="2024-02" db="EMBL/GenBank/DDBJ databases">
        <title>FIRST GENOME SEQUENCES OF Leishmania (Viannia) shawi, Leishmania (Viannia) lindenbergi AND Leishmania (Viannia) utingensis.</title>
        <authorList>
            <person name="Resadore F."/>
            <person name="Custodio M.G.F."/>
            <person name="Boite M.C."/>
            <person name="Cupolillo E."/>
            <person name="Ferreira G.E.M."/>
        </authorList>
    </citation>
    <scope>NUCLEOTIDE SEQUENCE [LARGE SCALE GENOMIC DNA]</scope>
    <source>
        <strain evidence="2 3">MHOM/BR/1966/M15733</strain>
    </source>
</reference>
<accession>A0AAW3AWZ4</accession>
<evidence type="ECO:0000313" key="2">
    <source>
        <dbReference type="EMBL" id="KAL0514904.1"/>
    </source>
</evidence>
<organism evidence="2 3">
    <name type="scientific">Leishmania lindenbergi</name>
    <dbReference type="NCBI Taxonomy" id="651832"/>
    <lineage>
        <taxon>Eukaryota</taxon>
        <taxon>Discoba</taxon>
        <taxon>Euglenozoa</taxon>
        <taxon>Kinetoplastea</taxon>
        <taxon>Metakinetoplastina</taxon>
        <taxon>Trypanosomatida</taxon>
        <taxon>Trypanosomatidae</taxon>
        <taxon>Leishmaniinae</taxon>
        <taxon>Leishmania</taxon>
    </lineage>
</organism>
<name>A0AAW3AWZ4_9TRYP</name>
<dbReference type="EMBL" id="JBAMZK010000001">
    <property type="protein sequence ID" value="KAL0514904.1"/>
    <property type="molecule type" value="Genomic_DNA"/>
</dbReference>
<sequence length="107" mass="11414">MAEAGHYAGQQNGTSVLRDAGLKGMVLYGPVRGRWMFTHNVHHTAARCCLWPSKGRGHDAAAVMSVMSRRPGVPRDRPGAEQAMAMNAGGGDTMPALILVEDWPATS</sequence>
<dbReference type="AlphaFoldDB" id="A0AAW3AWZ4"/>
<dbReference type="Proteomes" id="UP001500131">
    <property type="component" value="Unassembled WGS sequence"/>
</dbReference>
<keyword evidence="3" id="KW-1185">Reference proteome</keyword>
<proteinExistence type="predicted"/>
<protein>
    <submittedName>
        <fullName evidence="2">Uncharacterized protein</fullName>
    </submittedName>
</protein>
<evidence type="ECO:0000313" key="3">
    <source>
        <dbReference type="Proteomes" id="UP001500131"/>
    </source>
</evidence>
<evidence type="ECO:0000256" key="1">
    <source>
        <dbReference type="SAM" id="MobiDB-lite"/>
    </source>
</evidence>
<comment type="caution">
    <text evidence="2">The sequence shown here is derived from an EMBL/GenBank/DDBJ whole genome shotgun (WGS) entry which is preliminary data.</text>
</comment>
<gene>
    <name evidence="2" type="ORF">Q4I31_000032</name>
</gene>
<feature type="region of interest" description="Disordered" evidence="1">
    <location>
        <begin position="70"/>
        <end position="89"/>
    </location>
</feature>